<feature type="region of interest" description="Disordered" evidence="5">
    <location>
        <begin position="121"/>
        <end position="151"/>
    </location>
</feature>
<feature type="compositionally biased region" description="Low complexity" evidence="5">
    <location>
        <begin position="42"/>
        <end position="57"/>
    </location>
</feature>
<dbReference type="GO" id="GO:0051726">
    <property type="term" value="P:regulation of cell cycle"/>
    <property type="evidence" value="ECO:0007669"/>
    <property type="project" value="InterPro"/>
</dbReference>
<dbReference type="InterPro" id="IPR003175">
    <property type="entry name" value="CDI_dom"/>
</dbReference>
<keyword evidence="8" id="KW-1185">Reference proteome</keyword>
<evidence type="ECO:0000256" key="3">
    <source>
        <dbReference type="ARBA" id="ARBA00023013"/>
    </source>
</evidence>
<keyword evidence="3" id="KW-0649">Protein kinase inhibitor</keyword>
<dbReference type="Gene3D" id="4.10.365.10">
    <property type="entry name" value="p27"/>
    <property type="match status" value="1"/>
</dbReference>
<reference evidence="7 8" key="1">
    <citation type="submission" date="2020-02" db="EMBL/GenBank/DDBJ databases">
        <authorList>
            <person name="Ma Q."/>
            <person name="Huang Y."/>
            <person name="Song X."/>
            <person name="Pei D."/>
        </authorList>
    </citation>
    <scope>NUCLEOTIDE SEQUENCE [LARGE SCALE GENOMIC DNA]</scope>
    <source>
        <strain evidence="7">Sxm20200214</strain>
        <tissue evidence="7">Leaf</tissue>
    </source>
</reference>
<dbReference type="InterPro" id="IPR044898">
    <property type="entry name" value="CDI_dom_sf"/>
</dbReference>
<dbReference type="OrthoDB" id="9940972at2759"/>
<dbReference type="InterPro" id="IPR044275">
    <property type="entry name" value="KRP"/>
</dbReference>
<comment type="caution">
    <text evidence="7">The sequence shown here is derived from an EMBL/GenBank/DDBJ whole genome shotgun (WGS) entry which is preliminary data.</text>
</comment>
<protein>
    <recommendedName>
        <fullName evidence="6">Cyclin-dependent kinase inhibitor domain-containing protein</fullName>
    </recommendedName>
</protein>
<dbReference type="GO" id="GO:0005654">
    <property type="term" value="C:nucleoplasm"/>
    <property type="evidence" value="ECO:0007669"/>
    <property type="project" value="UniProtKB-SubCell"/>
</dbReference>
<feature type="region of interest" description="Disordered" evidence="5">
    <location>
        <begin position="1"/>
        <end position="74"/>
    </location>
</feature>
<feature type="domain" description="Cyclin-dependent kinase inhibitor" evidence="6">
    <location>
        <begin position="147"/>
        <end position="190"/>
    </location>
</feature>
<dbReference type="EMBL" id="JAAMPC010000004">
    <property type="protein sequence ID" value="KAG2315904.1"/>
    <property type="molecule type" value="Genomic_DNA"/>
</dbReference>
<evidence type="ECO:0000256" key="1">
    <source>
        <dbReference type="ARBA" id="ARBA00004642"/>
    </source>
</evidence>
<name>A0A8X7VR07_BRACI</name>
<feature type="compositionally biased region" description="Polar residues" evidence="5">
    <location>
        <begin position="131"/>
        <end position="147"/>
    </location>
</feature>
<comment type="similarity">
    <text evidence="2">Belongs to the CDI family. ICK/KRP subfamily.</text>
</comment>
<organism evidence="7 8">
    <name type="scientific">Brassica carinata</name>
    <name type="common">Ethiopian mustard</name>
    <name type="synonym">Abyssinian cabbage</name>
    <dbReference type="NCBI Taxonomy" id="52824"/>
    <lineage>
        <taxon>Eukaryota</taxon>
        <taxon>Viridiplantae</taxon>
        <taxon>Streptophyta</taxon>
        <taxon>Embryophyta</taxon>
        <taxon>Tracheophyta</taxon>
        <taxon>Spermatophyta</taxon>
        <taxon>Magnoliopsida</taxon>
        <taxon>eudicotyledons</taxon>
        <taxon>Gunneridae</taxon>
        <taxon>Pentapetalae</taxon>
        <taxon>rosids</taxon>
        <taxon>malvids</taxon>
        <taxon>Brassicales</taxon>
        <taxon>Brassicaceae</taxon>
        <taxon>Brassiceae</taxon>
        <taxon>Brassica</taxon>
    </lineage>
</organism>
<evidence type="ECO:0000256" key="4">
    <source>
        <dbReference type="ARBA" id="ARBA00023306"/>
    </source>
</evidence>
<gene>
    <name evidence="7" type="ORF">Bca52824_019026</name>
</gene>
<dbReference type="Proteomes" id="UP000886595">
    <property type="component" value="Unassembled WGS sequence"/>
</dbReference>
<sequence>MSERDPNCKRDAPDPEPSSASVSPLKKKKLDDNDSHGGVGVAAPSPSMSSSSSADSSHGGCSVTSAGVEDDDKSSIICFSSESYEIARSIPSVAAVDLQDHQISETETSTASITSNIRKEVNPALGETTEMESSSSAQKSPEVSKSPTPGEIEEFLSELEDKDQKRFIEKYNFDIVNDKPLQGRYKWDRLKP</sequence>
<proteinExistence type="inferred from homology"/>
<dbReference type="Pfam" id="PF02234">
    <property type="entry name" value="CDI"/>
    <property type="match status" value="1"/>
</dbReference>
<feature type="compositionally biased region" description="Basic and acidic residues" evidence="5">
    <location>
        <begin position="1"/>
        <end position="13"/>
    </location>
</feature>
<comment type="subcellular location">
    <subcellularLocation>
        <location evidence="1">Nucleus</location>
        <location evidence="1">Nucleoplasm</location>
    </subcellularLocation>
</comment>
<dbReference type="GO" id="GO:0004861">
    <property type="term" value="F:cyclin-dependent protein serine/threonine kinase inhibitor activity"/>
    <property type="evidence" value="ECO:0007669"/>
    <property type="project" value="InterPro"/>
</dbReference>
<evidence type="ECO:0000259" key="6">
    <source>
        <dbReference type="Pfam" id="PF02234"/>
    </source>
</evidence>
<dbReference type="AlphaFoldDB" id="A0A8X7VR07"/>
<evidence type="ECO:0000256" key="5">
    <source>
        <dbReference type="SAM" id="MobiDB-lite"/>
    </source>
</evidence>
<dbReference type="PANTHER" id="PTHR46776">
    <property type="entry name" value="CYCLIN-DEPENDENT KINASE INHIBITOR 4-RELATED"/>
    <property type="match status" value="1"/>
</dbReference>
<evidence type="ECO:0000313" key="7">
    <source>
        <dbReference type="EMBL" id="KAG2315904.1"/>
    </source>
</evidence>
<keyword evidence="4" id="KW-0131">Cell cycle</keyword>
<evidence type="ECO:0000313" key="8">
    <source>
        <dbReference type="Proteomes" id="UP000886595"/>
    </source>
</evidence>
<evidence type="ECO:0000256" key="2">
    <source>
        <dbReference type="ARBA" id="ARBA00010274"/>
    </source>
</evidence>
<accession>A0A8X7VR07</accession>